<dbReference type="PANTHER" id="PTHR38831">
    <property type="entry name" value="TYPE II SECRETION SYSTEM PROTEIN K"/>
    <property type="match status" value="1"/>
</dbReference>
<organism evidence="14 15">
    <name type="scientific">Azoarcus indigens</name>
    <dbReference type="NCBI Taxonomy" id="29545"/>
    <lineage>
        <taxon>Bacteria</taxon>
        <taxon>Pseudomonadati</taxon>
        <taxon>Pseudomonadota</taxon>
        <taxon>Betaproteobacteria</taxon>
        <taxon>Rhodocyclales</taxon>
        <taxon>Zoogloeaceae</taxon>
        <taxon>Azoarcus</taxon>
    </lineage>
</organism>
<feature type="transmembrane region" description="Helical" evidence="11">
    <location>
        <begin position="24"/>
        <end position="48"/>
    </location>
</feature>
<proteinExistence type="inferred from homology"/>
<dbReference type="Gene3D" id="1.10.40.60">
    <property type="entry name" value="EpsJ-like"/>
    <property type="match status" value="2"/>
</dbReference>
<feature type="domain" description="T2SS protein K second SAM-like" evidence="12">
    <location>
        <begin position="216"/>
        <end position="273"/>
    </location>
</feature>
<evidence type="ECO:0000259" key="13">
    <source>
        <dbReference type="Pfam" id="PF21687"/>
    </source>
</evidence>
<dbReference type="EMBL" id="SNVV01000002">
    <property type="protein sequence ID" value="TDN56273.1"/>
    <property type="molecule type" value="Genomic_DNA"/>
</dbReference>
<dbReference type="SUPFAM" id="SSF158544">
    <property type="entry name" value="GspK insert domain-like"/>
    <property type="match status" value="1"/>
</dbReference>
<comment type="similarity">
    <text evidence="2 10">Belongs to the GSP K family.</text>
</comment>
<evidence type="ECO:0000259" key="12">
    <source>
        <dbReference type="Pfam" id="PF03934"/>
    </source>
</evidence>
<evidence type="ECO:0000256" key="10">
    <source>
        <dbReference type="PIRNR" id="PIRNR002786"/>
    </source>
</evidence>
<keyword evidence="6 11" id="KW-0812">Transmembrane</keyword>
<dbReference type="OrthoDB" id="5293133at2"/>
<keyword evidence="7" id="KW-0653">Protein transport</keyword>
<keyword evidence="3 10" id="KW-0813">Transport</keyword>
<evidence type="ECO:0000313" key="14">
    <source>
        <dbReference type="EMBL" id="TDN56273.1"/>
    </source>
</evidence>
<comment type="subcellular location">
    <subcellularLocation>
        <location evidence="1 10">Cell inner membrane</location>
    </subcellularLocation>
</comment>
<evidence type="ECO:0000256" key="3">
    <source>
        <dbReference type="ARBA" id="ARBA00022448"/>
    </source>
</evidence>
<dbReference type="NCBIfam" id="NF037980">
    <property type="entry name" value="T2SS_GspK"/>
    <property type="match status" value="1"/>
</dbReference>
<comment type="caution">
    <text evidence="14">The sequence shown here is derived from an EMBL/GenBank/DDBJ whole genome shotgun (WGS) entry which is preliminary data.</text>
</comment>
<dbReference type="InterPro" id="IPR038072">
    <property type="entry name" value="GspK_central_sf"/>
</dbReference>
<evidence type="ECO:0000256" key="2">
    <source>
        <dbReference type="ARBA" id="ARBA00007246"/>
    </source>
</evidence>
<gene>
    <name evidence="14" type="ORF">C7389_102209</name>
</gene>
<name>A0A4R6EDJ6_9RHOO</name>
<dbReference type="SUPFAM" id="SSF54523">
    <property type="entry name" value="Pili subunits"/>
    <property type="match status" value="1"/>
</dbReference>
<sequence length="313" mass="33187">MPAPSAACSRCAESRPPQRGQRGAAVLLALLAMSFAVLVAATVIADYGRGYDSLAGRRDQAQARQLARAAVDWARNVLAQDDKESSTDHLGENWAVKIPATPLSADPADGSVGGEIADLSGHFNLNDLSPGGKPSEAARLRLQRLLENLGEAPDSALAAAVAISAWITPAARGAQDEAPHAPLLAVAELERIPNLPPGLAGRLAPYVTAVPAPSRINVNTAPAEVLSALVSGLSLDRARVLVAERERAWFRDLADFGTRLPEGATQPASQLADVRSRYFLVTVQAGYGVAAAHLQALLDRQERWPEILWYRIP</sequence>
<dbReference type="InterPro" id="IPR049031">
    <property type="entry name" value="T2SSK_SAM-like_1st"/>
</dbReference>
<dbReference type="Proteomes" id="UP000295129">
    <property type="component" value="Unassembled WGS sequence"/>
</dbReference>
<dbReference type="PIRSF" id="PIRSF002786">
    <property type="entry name" value="XcpX"/>
    <property type="match status" value="1"/>
</dbReference>
<dbReference type="AlphaFoldDB" id="A0A4R6EDJ6"/>
<dbReference type="GO" id="GO:0009306">
    <property type="term" value="P:protein secretion"/>
    <property type="evidence" value="ECO:0007669"/>
    <property type="project" value="InterPro"/>
</dbReference>
<keyword evidence="5 10" id="KW-0997">Cell inner membrane</keyword>
<evidence type="ECO:0000256" key="4">
    <source>
        <dbReference type="ARBA" id="ARBA00022475"/>
    </source>
</evidence>
<keyword evidence="8 11" id="KW-1133">Transmembrane helix</keyword>
<dbReference type="InterPro" id="IPR045584">
    <property type="entry name" value="Pilin-like"/>
</dbReference>
<dbReference type="PANTHER" id="PTHR38831:SF1">
    <property type="entry name" value="TYPE II SECRETION SYSTEM PROTEIN K-RELATED"/>
    <property type="match status" value="1"/>
</dbReference>
<reference evidence="14 15" key="1">
    <citation type="submission" date="2019-03" db="EMBL/GenBank/DDBJ databases">
        <title>Genomic Encyclopedia of Type Strains, Phase IV (KMG-IV): sequencing the most valuable type-strain genomes for metagenomic binning, comparative biology and taxonomic classification.</title>
        <authorList>
            <person name="Goeker M."/>
        </authorList>
    </citation>
    <scope>NUCLEOTIDE SEQUENCE [LARGE SCALE GENOMIC DNA]</scope>
    <source>
        <strain evidence="14 15">DSM 12121</strain>
    </source>
</reference>
<accession>A0A4R6EDJ6</accession>
<dbReference type="InterPro" id="IPR049179">
    <property type="entry name" value="T2SSK_SAM-like_2nd"/>
</dbReference>
<feature type="domain" description="T2SS protein K first SAM-like" evidence="13">
    <location>
        <begin position="121"/>
        <end position="211"/>
    </location>
</feature>
<dbReference type="RefSeq" id="WP_133588579.1">
    <property type="nucleotide sequence ID" value="NZ_SNVV01000002.1"/>
</dbReference>
<protein>
    <recommendedName>
        <fullName evidence="10">Type II secretion system protein K</fullName>
    </recommendedName>
</protein>
<evidence type="ECO:0000313" key="15">
    <source>
        <dbReference type="Proteomes" id="UP000295129"/>
    </source>
</evidence>
<dbReference type="Gene3D" id="3.30.1300.30">
    <property type="entry name" value="GSPII I/J protein-like"/>
    <property type="match status" value="1"/>
</dbReference>
<dbReference type="Pfam" id="PF21687">
    <property type="entry name" value="T2SSK_1st"/>
    <property type="match status" value="1"/>
</dbReference>
<evidence type="ECO:0000256" key="11">
    <source>
        <dbReference type="SAM" id="Phobius"/>
    </source>
</evidence>
<dbReference type="Pfam" id="PF03934">
    <property type="entry name" value="T2SSK"/>
    <property type="match status" value="1"/>
</dbReference>
<evidence type="ECO:0000256" key="6">
    <source>
        <dbReference type="ARBA" id="ARBA00022692"/>
    </source>
</evidence>
<keyword evidence="15" id="KW-1185">Reference proteome</keyword>
<evidence type="ECO:0000256" key="1">
    <source>
        <dbReference type="ARBA" id="ARBA00004533"/>
    </source>
</evidence>
<evidence type="ECO:0000256" key="9">
    <source>
        <dbReference type="ARBA" id="ARBA00023136"/>
    </source>
</evidence>
<keyword evidence="9 10" id="KW-0472">Membrane</keyword>
<evidence type="ECO:0000256" key="5">
    <source>
        <dbReference type="ARBA" id="ARBA00022519"/>
    </source>
</evidence>
<evidence type="ECO:0000256" key="7">
    <source>
        <dbReference type="ARBA" id="ARBA00022927"/>
    </source>
</evidence>
<dbReference type="InterPro" id="IPR005628">
    <property type="entry name" value="GspK"/>
</dbReference>
<evidence type="ECO:0000256" key="8">
    <source>
        <dbReference type="ARBA" id="ARBA00022989"/>
    </source>
</evidence>
<dbReference type="GO" id="GO:0005886">
    <property type="term" value="C:plasma membrane"/>
    <property type="evidence" value="ECO:0007669"/>
    <property type="project" value="UniProtKB-SubCell"/>
</dbReference>
<keyword evidence="4 10" id="KW-1003">Cell membrane</keyword>